<dbReference type="Proteomes" id="UP001175271">
    <property type="component" value="Unassembled WGS sequence"/>
</dbReference>
<accession>A0AA39LNX8</accession>
<proteinExistence type="predicted"/>
<gene>
    <name evidence="1" type="ORF">QR680_017325</name>
</gene>
<protein>
    <submittedName>
        <fullName evidence="1">Uncharacterized protein</fullName>
    </submittedName>
</protein>
<name>A0AA39LNX8_9BILA</name>
<evidence type="ECO:0000313" key="2">
    <source>
        <dbReference type="Proteomes" id="UP001175271"/>
    </source>
</evidence>
<dbReference type="EMBL" id="JAUCMV010000004">
    <property type="protein sequence ID" value="KAK0404178.1"/>
    <property type="molecule type" value="Genomic_DNA"/>
</dbReference>
<evidence type="ECO:0000313" key="1">
    <source>
        <dbReference type="EMBL" id="KAK0404178.1"/>
    </source>
</evidence>
<sequence>MGLRPSGEISRLITRGLLGLIAVRSNSLPLIAPENRVSRPSLASTPQIPRFAHGVAPEDPLLPAPRIQGNLAFFWLLGSKPLCLPQ</sequence>
<reference evidence="1" key="1">
    <citation type="submission" date="2023-06" db="EMBL/GenBank/DDBJ databases">
        <title>Genomic analysis of the entomopathogenic nematode Steinernema hermaphroditum.</title>
        <authorList>
            <person name="Schwarz E.M."/>
            <person name="Heppert J.K."/>
            <person name="Baniya A."/>
            <person name="Schwartz H.T."/>
            <person name="Tan C.-H."/>
            <person name="Antoshechkin I."/>
            <person name="Sternberg P.W."/>
            <person name="Goodrich-Blair H."/>
            <person name="Dillman A.R."/>
        </authorList>
    </citation>
    <scope>NUCLEOTIDE SEQUENCE</scope>
    <source>
        <strain evidence="1">PS9179</strain>
        <tissue evidence="1">Whole animal</tissue>
    </source>
</reference>
<comment type="caution">
    <text evidence="1">The sequence shown here is derived from an EMBL/GenBank/DDBJ whole genome shotgun (WGS) entry which is preliminary data.</text>
</comment>
<dbReference type="AlphaFoldDB" id="A0AA39LNX8"/>
<organism evidence="1 2">
    <name type="scientific">Steinernema hermaphroditum</name>
    <dbReference type="NCBI Taxonomy" id="289476"/>
    <lineage>
        <taxon>Eukaryota</taxon>
        <taxon>Metazoa</taxon>
        <taxon>Ecdysozoa</taxon>
        <taxon>Nematoda</taxon>
        <taxon>Chromadorea</taxon>
        <taxon>Rhabditida</taxon>
        <taxon>Tylenchina</taxon>
        <taxon>Panagrolaimomorpha</taxon>
        <taxon>Strongyloidoidea</taxon>
        <taxon>Steinernematidae</taxon>
        <taxon>Steinernema</taxon>
    </lineage>
</organism>
<keyword evidence="2" id="KW-1185">Reference proteome</keyword>